<feature type="chain" id="PRO_5022121793" evidence="1">
    <location>
        <begin position="21"/>
        <end position="182"/>
    </location>
</feature>
<organism evidence="2 3">
    <name type="scientific">Deinococcus detaillensis</name>
    <dbReference type="NCBI Taxonomy" id="2592048"/>
    <lineage>
        <taxon>Bacteria</taxon>
        <taxon>Thermotogati</taxon>
        <taxon>Deinococcota</taxon>
        <taxon>Deinococci</taxon>
        <taxon>Deinococcales</taxon>
        <taxon>Deinococcaceae</taxon>
        <taxon>Deinococcus</taxon>
    </lineage>
</organism>
<dbReference type="AlphaFoldDB" id="A0A553UZH6"/>
<evidence type="ECO:0000313" key="2">
    <source>
        <dbReference type="EMBL" id="TSA85619.1"/>
    </source>
</evidence>
<name>A0A553UZH6_9DEIO</name>
<keyword evidence="3" id="KW-1185">Reference proteome</keyword>
<comment type="caution">
    <text evidence="2">The sequence shown here is derived from an EMBL/GenBank/DDBJ whole genome shotgun (WGS) entry which is preliminary data.</text>
</comment>
<dbReference type="Proteomes" id="UP000316092">
    <property type="component" value="Unassembled WGS sequence"/>
</dbReference>
<evidence type="ECO:0000256" key="1">
    <source>
        <dbReference type="SAM" id="SignalP"/>
    </source>
</evidence>
<dbReference type="RefSeq" id="WP_143720557.1">
    <property type="nucleotide sequence ID" value="NZ_VKDB01000008.1"/>
</dbReference>
<sequence>MKNTMMFGMGVLLLSSCSMMGMGAGSKDSTMTKDGAAMKDNAMADSSMAVKTPVVNQNTASYVLNRQPAATNIAPMGNVAVTMNGDTVMTTTKLTGMAPETYYVAHYHNQGTVPSTDPCASNGPAILPSMMVGLSDKGGNVILMGSVAKSAIMKATYYNVHTAKNAAGEPADPGVACSAVKM</sequence>
<reference evidence="2 3" key="1">
    <citation type="submission" date="2019-07" db="EMBL/GenBank/DDBJ databases">
        <title>Deinococcus detaillus sp. nov., isolated from humus soil in Antarctica.</title>
        <authorList>
            <person name="Zhang K."/>
        </authorList>
    </citation>
    <scope>NUCLEOTIDE SEQUENCE [LARGE SCALE GENOMIC DNA]</scope>
    <source>
        <strain evidence="2 3">H1</strain>
    </source>
</reference>
<dbReference type="OrthoDB" id="65640at2"/>
<evidence type="ECO:0000313" key="3">
    <source>
        <dbReference type="Proteomes" id="UP000316092"/>
    </source>
</evidence>
<keyword evidence="1" id="KW-0732">Signal</keyword>
<dbReference type="EMBL" id="VKDB01000008">
    <property type="protein sequence ID" value="TSA85619.1"/>
    <property type="molecule type" value="Genomic_DNA"/>
</dbReference>
<dbReference type="PROSITE" id="PS51257">
    <property type="entry name" value="PROKAR_LIPOPROTEIN"/>
    <property type="match status" value="1"/>
</dbReference>
<proteinExistence type="predicted"/>
<gene>
    <name evidence="2" type="ORF">FNU79_09160</name>
</gene>
<feature type="signal peptide" evidence="1">
    <location>
        <begin position="1"/>
        <end position="20"/>
    </location>
</feature>
<protein>
    <submittedName>
        <fullName evidence="2">Superoxide dismutase</fullName>
    </submittedName>
</protein>
<accession>A0A553UZH6</accession>